<accession>A0AAW0DFR6</accession>
<organism evidence="2 3">
    <name type="scientific">Favolaschia claudopus</name>
    <dbReference type="NCBI Taxonomy" id="2862362"/>
    <lineage>
        <taxon>Eukaryota</taxon>
        <taxon>Fungi</taxon>
        <taxon>Dikarya</taxon>
        <taxon>Basidiomycota</taxon>
        <taxon>Agaricomycotina</taxon>
        <taxon>Agaricomycetes</taxon>
        <taxon>Agaricomycetidae</taxon>
        <taxon>Agaricales</taxon>
        <taxon>Marasmiineae</taxon>
        <taxon>Mycenaceae</taxon>
        <taxon>Favolaschia</taxon>
    </lineage>
</organism>
<gene>
    <name evidence="2" type="ORF">R3P38DRAFT_2479134</name>
</gene>
<evidence type="ECO:0000313" key="3">
    <source>
        <dbReference type="Proteomes" id="UP001362999"/>
    </source>
</evidence>
<dbReference type="Proteomes" id="UP001362999">
    <property type="component" value="Unassembled WGS sequence"/>
</dbReference>
<protein>
    <submittedName>
        <fullName evidence="2">Uncharacterized protein</fullName>
    </submittedName>
</protein>
<evidence type="ECO:0000256" key="1">
    <source>
        <dbReference type="SAM" id="MobiDB-lite"/>
    </source>
</evidence>
<feature type="non-terminal residue" evidence="2">
    <location>
        <position position="84"/>
    </location>
</feature>
<reference evidence="2 3" key="1">
    <citation type="journal article" date="2024" name="J Genomics">
        <title>Draft genome sequencing and assembly of Favolaschia claudopus CIRM-BRFM 2984 isolated from oak limbs.</title>
        <authorList>
            <person name="Navarro D."/>
            <person name="Drula E."/>
            <person name="Chaduli D."/>
            <person name="Cazenave R."/>
            <person name="Ahrendt S."/>
            <person name="Wang J."/>
            <person name="Lipzen A."/>
            <person name="Daum C."/>
            <person name="Barry K."/>
            <person name="Grigoriev I.V."/>
            <person name="Favel A."/>
            <person name="Rosso M.N."/>
            <person name="Martin F."/>
        </authorList>
    </citation>
    <scope>NUCLEOTIDE SEQUENCE [LARGE SCALE GENOMIC DNA]</scope>
    <source>
        <strain evidence="2 3">CIRM-BRFM 2984</strain>
    </source>
</reference>
<feature type="compositionally biased region" description="Basic and acidic residues" evidence="1">
    <location>
        <begin position="74"/>
        <end position="84"/>
    </location>
</feature>
<evidence type="ECO:0000313" key="2">
    <source>
        <dbReference type="EMBL" id="KAK7049160.1"/>
    </source>
</evidence>
<sequence length="84" mass="9532">AVFWKNIKRMADPQPLGISVTADELRDVFRGRLNPPEILPPQFDSTQHKINQTLASLLPEVTQDSTPEGFFSEKWTEDDAQAHL</sequence>
<feature type="non-terminal residue" evidence="2">
    <location>
        <position position="1"/>
    </location>
</feature>
<proteinExistence type="predicted"/>
<dbReference type="AlphaFoldDB" id="A0AAW0DFR6"/>
<comment type="caution">
    <text evidence="2">The sequence shown here is derived from an EMBL/GenBank/DDBJ whole genome shotgun (WGS) entry which is preliminary data.</text>
</comment>
<keyword evidence="3" id="KW-1185">Reference proteome</keyword>
<name>A0AAW0DFR6_9AGAR</name>
<dbReference type="EMBL" id="JAWWNJ010000009">
    <property type="protein sequence ID" value="KAK7049160.1"/>
    <property type="molecule type" value="Genomic_DNA"/>
</dbReference>
<feature type="region of interest" description="Disordered" evidence="1">
    <location>
        <begin position="64"/>
        <end position="84"/>
    </location>
</feature>